<comment type="caution">
    <text evidence="2">The sequence shown here is derived from an EMBL/GenBank/DDBJ whole genome shotgun (WGS) entry which is preliminary data.</text>
</comment>
<keyword evidence="3" id="KW-1185">Reference proteome</keyword>
<dbReference type="EMBL" id="JBDIZK010000010">
    <property type="protein sequence ID" value="MEN3748741.1"/>
    <property type="molecule type" value="Genomic_DNA"/>
</dbReference>
<proteinExistence type="predicted"/>
<evidence type="ECO:0000313" key="2">
    <source>
        <dbReference type="EMBL" id="MEN3748741.1"/>
    </source>
</evidence>
<evidence type="ECO:0000259" key="1">
    <source>
        <dbReference type="Pfam" id="PF01936"/>
    </source>
</evidence>
<dbReference type="InterPro" id="IPR021139">
    <property type="entry name" value="NYN"/>
</dbReference>
<sequence>MCKQIFGGENAYEPLISAIAAGSYHKVFYYDAVPGRDHGEAQAAYEARVRPDHERFAKIRALDRVHVALGYTVGPNRRQKGVDVQLAVDMMTHAFRGNLTRATLFAGDADFVPLLRSLVGEGVHVTLWHPPQASEDLKAAADSTRLFQFASDHHCLSLDGQQSGFRAIGVEHSRWPEDEGITRFTEKDGFLYAGRWDGGILDVWRHDKNTTWRRVSLSAPGADLETALTALDAIHSWGVKDIGEAFFEPAAAA</sequence>
<accession>A0ABV0BCZ1</accession>
<dbReference type="Proteomes" id="UP001427805">
    <property type="component" value="Unassembled WGS sequence"/>
</dbReference>
<organism evidence="2 3">
    <name type="scientific">Sphingomonas rustica</name>
    <dbReference type="NCBI Taxonomy" id="3103142"/>
    <lineage>
        <taxon>Bacteria</taxon>
        <taxon>Pseudomonadati</taxon>
        <taxon>Pseudomonadota</taxon>
        <taxon>Alphaproteobacteria</taxon>
        <taxon>Sphingomonadales</taxon>
        <taxon>Sphingomonadaceae</taxon>
        <taxon>Sphingomonas</taxon>
    </lineage>
</organism>
<gene>
    <name evidence="2" type="ORF">TPR58_16320</name>
</gene>
<feature type="domain" description="NYN" evidence="1">
    <location>
        <begin position="44"/>
        <end position="143"/>
    </location>
</feature>
<evidence type="ECO:0000313" key="3">
    <source>
        <dbReference type="Proteomes" id="UP001427805"/>
    </source>
</evidence>
<protein>
    <submittedName>
        <fullName evidence="2">NYN domain-containing protein</fullName>
    </submittedName>
</protein>
<name>A0ABV0BCZ1_9SPHN</name>
<dbReference type="Gene3D" id="3.40.50.1010">
    <property type="entry name" value="5'-nuclease"/>
    <property type="match status" value="1"/>
</dbReference>
<reference evidence="2 3" key="1">
    <citation type="submission" date="2024-05" db="EMBL/GenBank/DDBJ databases">
        <title>Sphingomonas sp. HF-S3 16S ribosomal RNA gene Genome sequencing and assembly.</title>
        <authorList>
            <person name="Lee H."/>
        </authorList>
    </citation>
    <scope>NUCLEOTIDE SEQUENCE [LARGE SCALE GENOMIC DNA]</scope>
    <source>
        <strain evidence="2 3">HF-S3</strain>
    </source>
</reference>
<dbReference type="Pfam" id="PF01936">
    <property type="entry name" value="NYN"/>
    <property type="match status" value="1"/>
</dbReference>